<feature type="region of interest" description="Disordered" evidence="8">
    <location>
        <begin position="1"/>
        <end position="64"/>
    </location>
</feature>
<dbReference type="AlphaFoldDB" id="A0AA40IBF0"/>
<dbReference type="GO" id="GO:0005634">
    <property type="term" value="C:nucleus"/>
    <property type="evidence" value="ECO:0007669"/>
    <property type="project" value="UniProtKB-SubCell"/>
</dbReference>
<protein>
    <recommendedName>
        <fullName evidence="9">HSF-type DNA-binding domain-containing protein</fullName>
    </recommendedName>
</protein>
<dbReference type="FunFam" id="1.10.10.10:FF:000349">
    <property type="entry name" value="Heat shock transcription factor, Y-linked"/>
    <property type="match status" value="1"/>
</dbReference>
<reference evidence="10" key="1">
    <citation type="submission" date="2023-06" db="EMBL/GenBank/DDBJ databases">
        <title>Reference genome for the Northern bat (Eptesicus nilssonii), a most northern bat species.</title>
        <authorList>
            <person name="Laine V.N."/>
            <person name="Pulliainen A.T."/>
            <person name="Lilley T.M."/>
        </authorList>
    </citation>
    <scope>NUCLEOTIDE SEQUENCE</scope>
    <source>
        <strain evidence="10">BLF_Eptnil</strain>
        <tissue evidence="10">Kidney</tissue>
    </source>
</reference>
<keyword evidence="3" id="KW-0805">Transcription regulation</keyword>
<accession>A0AA40IBF0</accession>
<feature type="compositionally biased region" description="Basic and acidic residues" evidence="8">
    <location>
        <begin position="28"/>
        <end position="40"/>
    </location>
</feature>
<evidence type="ECO:0000256" key="2">
    <source>
        <dbReference type="ARBA" id="ARBA00006403"/>
    </source>
</evidence>
<comment type="similarity">
    <text evidence="2 7">Belongs to the HSF family.</text>
</comment>
<keyword evidence="4" id="KW-0238">DNA-binding</keyword>
<dbReference type="InterPro" id="IPR000232">
    <property type="entry name" value="HSF_DNA-bd"/>
</dbReference>
<proteinExistence type="inferred from homology"/>
<evidence type="ECO:0000256" key="1">
    <source>
        <dbReference type="ARBA" id="ARBA00004123"/>
    </source>
</evidence>
<evidence type="ECO:0000256" key="4">
    <source>
        <dbReference type="ARBA" id="ARBA00023125"/>
    </source>
</evidence>
<feature type="compositionally biased region" description="Acidic residues" evidence="8">
    <location>
        <begin position="320"/>
        <end position="330"/>
    </location>
</feature>
<dbReference type="PANTHER" id="PTHR10015">
    <property type="entry name" value="HEAT SHOCK TRANSCRIPTION FACTOR"/>
    <property type="match status" value="1"/>
</dbReference>
<dbReference type="InterPro" id="IPR036388">
    <property type="entry name" value="WH-like_DNA-bd_sf"/>
</dbReference>
<feature type="region of interest" description="Disordered" evidence="8">
    <location>
        <begin position="319"/>
        <end position="348"/>
    </location>
</feature>
<evidence type="ECO:0000256" key="8">
    <source>
        <dbReference type="SAM" id="MobiDB-lite"/>
    </source>
</evidence>
<feature type="compositionally biased region" description="Basic and acidic residues" evidence="8">
    <location>
        <begin position="217"/>
        <end position="227"/>
    </location>
</feature>
<keyword evidence="6" id="KW-0539">Nucleus</keyword>
<evidence type="ECO:0000256" key="3">
    <source>
        <dbReference type="ARBA" id="ARBA00023015"/>
    </source>
</evidence>
<evidence type="ECO:0000256" key="6">
    <source>
        <dbReference type="ARBA" id="ARBA00023242"/>
    </source>
</evidence>
<dbReference type="Proteomes" id="UP001177744">
    <property type="component" value="Unassembled WGS sequence"/>
</dbReference>
<dbReference type="GO" id="GO:0043565">
    <property type="term" value="F:sequence-specific DNA binding"/>
    <property type="evidence" value="ECO:0007669"/>
    <property type="project" value="InterPro"/>
</dbReference>
<sequence>MHKSKMASSAAGQPPIMVQYDTSSDPHGGPREALERHGDQEESQDPSLQDKPQPQDPNQGTANVEENNIFIGLSFPRKLWRIVEDDAFMSVHWNDDGDTVIIEENLFQSEILCRRGKEQIFESDSLKSFIRLLKLHGFSKIHPGDSSVCSAGNRMMIYQNSNFQRDKPWLLEKIMTKGKQMTCAFPGSSATSPKRKKKMAPTRHSPTIDYNDGNNNAEEKAQRNAKNDWRPSATEFFKYLGLRPTSSGMEVQCPSEAGGPRGEGMPRNVMFVPLAIAGTDGTGDVHTIPPNDPLHGSVMSSYNVCYSTLVAGLSVMAPLEDPDKEEEEEGSSNNKCSLSEQFKDNVDH</sequence>
<dbReference type="Gene3D" id="1.10.10.10">
    <property type="entry name" value="Winged helix-like DNA-binding domain superfamily/Winged helix DNA-binding domain"/>
    <property type="match status" value="1"/>
</dbReference>
<dbReference type="PANTHER" id="PTHR10015:SF140">
    <property type="entry name" value="HEAT SHOCK TRANSCRIPTION FACTOR, X-LINKED MEMBER 3-RELATED"/>
    <property type="match status" value="1"/>
</dbReference>
<keyword evidence="5" id="KW-0804">Transcription</keyword>
<dbReference type="Pfam" id="PF00447">
    <property type="entry name" value="HSF_DNA-bind"/>
    <property type="match status" value="1"/>
</dbReference>
<evidence type="ECO:0000313" key="10">
    <source>
        <dbReference type="EMBL" id="KAK1346508.1"/>
    </source>
</evidence>
<gene>
    <name evidence="10" type="ORF">QTO34_000364</name>
</gene>
<keyword evidence="11" id="KW-1185">Reference proteome</keyword>
<evidence type="ECO:0000313" key="11">
    <source>
        <dbReference type="Proteomes" id="UP001177744"/>
    </source>
</evidence>
<feature type="domain" description="HSF-type DNA-binding" evidence="9">
    <location>
        <begin position="72"/>
        <end position="177"/>
    </location>
</feature>
<name>A0AA40IBF0_CNENI</name>
<evidence type="ECO:0000256" key="7">
    <source>
        <dbReference type="RuleBase" id="RU004020"/>
    </source>
</evidence>
<comment type="subcellular location">
    <subcellularLocation>
        <location evidence="1">Nucleus</location>
    </subcellularLocation>
</comment>
<dbReference type="EMBL" id="JAULJE010000001">
    <property type="protein sequence ID" value="KAK1346508.1"/>
    <property type="molecule type" value="Genomic_DNA"/>
</dbReference>
<dbReference type="SUPFAM" id="SSF46785">
    <property type="entry name" value="Winged helix' DNA-binding domain"/>
    <property type="match status" value="1"/>
</dbReference>
<dbReference type="InterPro" id="IPR036390">
    <property type="entry name" value="WH_DNA-bd_sf"/>
</dbReference>
<feature type="region of interest" description="Disordered" evidence="8">
    <location>
        <begin position="183"/>
        <end position="227"/>
    </location>
</feature>
<evidence type="ECO:0000259" key="9">
    <source>
        <dbReference type="SMART" id="SM00415"/>
    </source>
</evidence>
<feature type="compositionally biased region" description="Polar residues" evidence="8">
    <location>
        <begin position="331"/>
        <end position="340"/>
    </location>
</feature>
<dbReference type="SMART" id="SM00415">
    <property type="entry name" value="HSF"/>
    <property type="match status" value="1"/>
</dbReference>
<comment type="caution">
    <text evidence="10">The sequence shown here is derived from an EMBL/GenBank/DDBJ whole genome shotgun (WGS) entry which is preliminary data.</text>
</comment>
<evidence type="ECO:0000256" key="5">
    <source>
        <dbReference type="ARBA" id="ARBA00023163"/>
    </source>
</evidence>
<feature type="compositionally biased region" description="Polar residues" evidence="8">
    <location>
        <begin position="1"/>
        <end position="11"/>
    </location>
</feature>
<organism evidence="10 11">
    <name type="scientific">Cnephaeus nilssonii</name>
    <name type="common">Northern bat</name>
    <name type="synonym">Eptesicus nilssonii</name>
    <dbReference type="NCBI Taxonomy" id="3371016"/>
    <lineage>
        <taxon>Eukaryota</taxon>
        <taxon>Metazoa</taxon>
        <taxon>Chordata</taxon>
        <taxon>Craniata</taxon>
        <taxon>Vertebrata</taxon>
        <taxon>Euteleostomi</taxon>
        <taxon>Mammalia</taxon>
        <taxon>Eutheria</taxon>
        <taxon>Laurasiatheria</taxon>
        <taxon>Chiroptera</taxon>
        <taxon>Yangochiroptera</taxon>
        <taxon>Vespertilionidae</taxon>
        <taxon>Cnephaeus</taxon>
    </lineage>
</organism>
<feature type="compositionally biased region" description="Polar residues" evidence="8">
    <location>
        <begin position="45"/>
        <end position="64"/>
    </location>
</feature>
<dbReference type="GO" id="GO:0003700">
    <property type="term" value="F:DNA-binding transcription factor activity"/>
    <property type="evidence" value="ECO:0007669"/>
    <property type="project" value="InterPro"/>
</dbReference>